<dbReference type="Gene3D" id="3.40.50.300">
    <property type="entry name" value="P-loop containing nucleotide triphosphate hydrolases"/>
    <property type="match status" value="1"/>
</dbReference>
<dbReference type="SUPFAM" id="SSF52540">
    <property type="entry name" value="P-loop containing nucleoside triphosphate hydrolases"/>
    <property type="match status" value="1"/>
</dbReference>
<keyword evidence="5" id="KW-1185">Reference proteome</keyword>
<keyword evidence="1" id="KW-0234">DNA repair</keyword>
<evidence type="ECO:0000256" key="1">
    <source>
        <dbReference type="RuleBase" id="RU363044"/>
    </source>
</evidence>
<dbReference type="AlphaFoldDB" id="A0A8T0XIG4"/>
<comment type="cofactor">
    <cofactor evidence="1">
        <name>Mg(2+)</name>
        <dbReference type="ChEBI" id="CHEBI:18420"/>
    </cofactor>
</comment>
<dbReference type="GO" id="GO:0016787">
    <property type="term" value="F:hydrolase activity"/>
    <property type="evidence" value="ECO:0007669"/>
    <property type="project" value="UniProtKB-KW"/>
</dbReference>
<comment type="catalytic activity">
    <reaction evidence="1">
        <text>ATP + H2O = ADP + phosphate + H(+)</text>
        <dbReference type="Rhea" id="RHEA:13065"/>
        <dbReference type="ChEBI" id="CHEBI:15377"/>
        <dbReference type="ChEBI" id="CHEBI:15378"/>
        <dbReference type="ChEBI" id="CHEBI:30616"/>
        <dbReference type="ChEBI" id="CHEBI:43474"/>
        <dbReference type="ChEBI" id="CHEBI:456216"/>
        <dbReference type="EC" id="5.6.2.3"/>
    </reaction>
</comment>
<dbReference type="GO" id="GO:0000723">
    <property type="term" value="P:telomere maintenance"/>
    <property type="evidence" value="ECO:0007669"/>
    <property type="project" value="InterPro"/>
</dbReference>
<evidence type="ECO:0000259" key="3">
    <source>
        <dbReference type="Pfam" id="PF21530"/>
    </source>
</evidence>
<dbReference type="EMBL" id="CM029037">
    <property type="protein sequence ID" value="KAG2657033.1"/>
    <property type="molecule type" value="Genomic_DNA"/>
</dbReference>
<dbReference type="CDD" id="cd18809">
    <property type="entry name" value="SF1_C_RecD"/>
    <property type="match status" value="1"/>
</dbReference>
<keyword evidence="1" id="KW-0067">ATP-binding</keyword>
<organism evidence="4 5">
    <name type="scientific">Panicum virgatum</name>
    <name type="common">Blackwell switchgrass</name>
    <dbReference type="NCBI Taxonomy" id="38727"/>
    <lineage>
        <taxon>Eukaryota</taxon>
        <taxon>Viridiplantae</taxon>
        <taxon>Streptophyta</taxon>
        <taxon>Embryophyta</taxon>
        <taxon>Tracheophyta</taxon>
        <taxon>Spermatophyta</taxon>
        <taxon>Magnoliopsida</taxon>
        <taxon>Liliopsida</taxon>
        <taxon>Poales</taxon>
        <taxon>Poaceae</taxon>
        <taxon>PACMAD clade</taxon>
        <taxon>Panicoideae</taxon>
        <taxon>Panicodae</taxon>
        <taxon>Paniceae</taxon>
        <taxon>Panicinae</taxon>
        <taxon>Panicum</taxon>
        <taxon>Panicum sect. Hiantes</taxon>
    </lineage>
</organism>
<keyword evidence="1" id="KW-0227">DNA damage</keyword>
<comment type="similarity">
    <text evidence="1">Belongs to the helicase family.</text>
</comment>
<evidence type="ECO:0000313" key="5">
    <source>
        <dbReference type="Proteomes" id="UP000823388"/>
    </source>
</evidence>
<gene>
    <name evidence="4" type="ORF">PVAP13_1KG323862</name>
</gene>
<dbReference type="PANTHER" id="PTHR10492">
    <property type="match status" value="1"/>
</dbReference>
<dbReference type="EC" id="5.6.2.3" evidence="1"/>
<dbReference type="Pfam" id="PF21530">
    <property type="entry name" value="Pif1_2B_dom"/>
    <property type="match status" value="1"/>
</dbReference>
<evidence type="ECO:0000313" key="4">
    <source>
        <dbReference type="EMBL" id="KAG2657033.1"/>
    </source>
</evidence>
<dbReference type="InterPro" id="IPR049163">
    <property type="entry name" value="Pif1-like_2B_dom"/>
</dbReference>
<dbReference type="PANTHER" id="PTHR10492:SF90">
    <property type="entry name" value="ATP-DEPENDENT DNA HELICASE"/>
    <property type="match status" value="1"/>
</dbReference>
<dbReference type="Proteomes" id="UP000823388">
    <property type="component" value="Chromosome 1K"/>
</dbReference>
<feature type="domain" description="DNA helicase Pif1-like 2B" evidence="3">
    <location>
        <begin position="214"/>
        <end position="260"/>
    </location>
</feature>
<dbReference type="Pfam" id="PF05970">
    <property type="entry name" value="PIF1"/>
    <property type="match status" value="1"/>
</dbReference>
<sequence length="381" mass="43024">MTNKQCFEAFDRSLKDIMSKVTQEAVNIPFGGKVVVLGGDPNQILPVVQNGSKSQIINASIIKSYLWNNVKILFLTENMRLQKVNPSSPEYEELESFNNWILSIGNGTIIGETNIATDSDSTLIEIPKELLIQTSNNKIQALVDCTYPDFQRRFQDADYIKERAILATTNEIVDEINNYMVKLLPNQEREYLSADTISKCIDAPNDAQVLYPVEYLKTLNSNNFPPHRLLLKVGVPIMLLRNLNQSLGLCNGTRLVVTQLGDNVIEAIIITGTHTGHKTYIPRINLTTRGNHWPFTLCRRQFPIKVCYSMTINKSQGQTLSNVRIYLKKQVFTHGQLYVAVSRVTNKTGLKILIENDDGSCGSKTENIVYKEVLNSIERRP</sequence>
<dbReference type="InterPro" id="IPR010285">
    <property type="entry name" value="DNA_helicase_pif1-like_DEAD"/>
</dbReference>
<feature type="domain" description="DNA helicase Pif1-like DEAD-box helicase" evidence="2">
    <location>
        <begin position="1"/>
        <end position="112"/>
    </location>
</feature>
<dbReference type="GO" id="GO:0043139">
    <property type="term" value="F:5'-3' DNA helicase activity"/>
    <property type="evidence" value="ECO:0007669"/>
    <property type="project" value="UniProtKB-EC"/>
</dbReference>
<keyword evidence="1" id="KW-0378">Hydrolase</keyword>
<keyword evidence="1" id="KW-0347">Helicase</keyword>
<reference evidence="4" key="1">
    <citation type="submission" date="2020-05" db="EMBL/GenBank/DDBJ databases">
        <title>WGS assembly of Panicum virgatum.</title>
        <authorList>
            <person name="Lovell J.T."/>
            <person name="Jenkins J."/>
            <person name="Shu S."/>
            <person name="Juenger T.E."/>
            <person name="Schmutz J."/>
        </authorList>
    </citation>
    <scope>NUCLEOTIDE SEQUENCE</scope>
    <source>
        <strain evidence="4">AP13</strain>
    </source>
</reference>
<comment type="caution">
    <text evidence="4">The sequence shown here is derived from an EMBL/GenBank/DDBJ whole genome shotgun (WGS) entry which is preliminary data.</text>
</comment>
<dbReference type="InterPro" id="IPR027417">
    <property type="entry name" value="P-loop_NTPase"/>
</dbReference>
<accession>A0A8T0XIG4</accession>
<keyword evidence="1" id="KW-0547">Nucleotide-binding</keyword>
<protein>
    <recommendedName>
        <fullName evidence="1">ATP-dependent DNA helicase</fullName>
        <ecNumber evidence="1">5.6.2.3</ecNumber>
    </recommendedName>
</protein>
<name>A0A8T0XIG4_PANVG</name>
<dbReference type="GO" id="GO:0006281">
    <property type="term" value="P:DNA repair"/>
    <property type="evidence" value="ECO:0007669"/>
    <property type="project" value="UniProtKB-KW"/>
</dbReference>
<dbReference type="GO" id="GO:0005524">
    <property type="term" value="F:ATP binding"/>
    <property type="evidence" value="ECO:0007669"/>
    <property type="project" value="UniProtKB-KW"/>
</dbReference>
<evidence type="ECO:0000259" key="2">
    <source>
        <dbReference type="Pfam" id="PF05970"/>
    </source>
</evidence>
<keyword evidence="1" id="KW-0233">DNA recombination</keyword>
<dbReference type="GO" id="GO:0006310">
    <property type="term" value="P:DNA recombination"/>
    <property type="evidence" value="ECO:0007669"/>
    <property type="project" value="UniProtKB-KW"/>
</dbReference>
<proteinExistence type="inferred from homology"/>